<gene>
    <name evidence="1" type="ORF">CCMP2556_LOCUS7884</name>
</gene>
<evidence type="ECO:0000313" key="2">
    <source>
        <dbReference type="Proteomes" id="UP001642484"/>
    </source>
</evidence>
<dbReference type="Proteomes" id="UP001642484">
    <property type="component" value="Unassembled WGS sequence"/>
</dbReference>
<comment type="caution">
    <text evidence="1">The sequence shown here is derived from an EMBL/GenBank/DDBJ whole genome shotgun (WGS) entry which is preliminary data.</text>
</comment>
<organism evidence="1 2">
    <name type="scientific">Durusdinium trenchii</name>
    <dbReference type="NCBI Taxonomy" id="1381693"/>
    <lineage>
        <taxon>Eukaryota</taxon>
        <taxon>Sar</taxon>
        <taxon>Alveolata</taxon>
        <taxon>Dinophyceae</taxon>
        <taxon>Suessiales</taxon>
        <taxon>Symbiodiniaceae</taxon>
        <taxon>Durusdinium</taxon>
    </lineage>
</organism>
<sequence length="111" mass="13293">MSRCDLVEFEEQLAQLHWQKRFRHRPRICRWSDAFERCDFHPVMGMIADAIADAMRGFFMLDRQIGDPLNQRFLPKLKPENFIKSGEVDVTEFKEEADGTIHRQVEWQRVI</sequence>
<accession>A0ABP0IQR7</accession>
<name>A0ABP0IQR7_9DINO</name>
<proteinExistence type="predicted"/>
<evidence type="ECO:0000313" key="1">
    <source>
        <dbReference type="EMBL" id="CAK9004940.1"/>
    </source>
</evidence>
<keyword evidence="2" id="KW-1185">Reference proteome</keyword>
<reference evidence="1 2" key="1">
    <citation type="submission" date="2024-02" db="EMBL/GenBank/DDBJ databases">
        <authorList>
            <person name="Chen Y."/>
            <person name="Shah S."/>
            <person name="Dougan E. K."/>
            <person name="Thang M."/>
            <person name="Chan C."/>
        </authorList>
    </citation>
    <scope>NUCLEOTIDE SEQUENCE [LARGE SCALE GENOMIC DNA]</scope>
</reference>
<protein>
    <submittedName>
        <fullName evidence="1">Uncharacterized protein</fullName>
    </submittedName>
</protein>
<dbReference type="EMBL" id="CAXAMN010003503">
    <property type="protein sequence ID" value="CAK9004940.1"/>
    <property type="molecule type" value="Genomic_DNA"/>
</dbReference>